<dbReference type="FunFam" id="3.60.130.10:FF:000001">
    <property type="entry name" value="Trimethyllysine dioxygenase, mitochondrial"/>
    <property type="match status" value="1"/>
</dbReference>
<evidence type="ECO:0000256" key="8">
    <source>
        <dbReference type="SAM" id="MobiDB-lite"/>
    </source>
</evidence>
<dbReference type="UniPathway" id="UPA00118"/>
<dbReference type="InterPro" id="IPR010376">
    <property type="entry name" value="GBBH-like_N"/>
</dbReference>
<comment type="similarity">
    <text evidence="3">Belongs to the gamma-BBH/TMLD family.</text>
</comment>
<organism evidence="11 12">
    <name type="scientific">Pseudomonas antarctica</name>
    <dbReference type="NCBI Taxonomy" id="219572"/>
    <lineage>
        <taxon>Bacteria</taxon>
        <taxon>Pseudomonadati</taxon>
        <taxon>Pseudomonadota</taxon>
        <taxon>Gammaproteobacteria</taxon>
        <taxon>Pseudomonadales</taxon>
        <taxon>Pseudomonadaceae</taxon>
        <taxon>Pseudomonas</taxon>
    </lineage>
</organism>
<dbReference type="Pfam" id="PF06155">
    <property type="entry name" value="GBBH-like_N"/>
    <property type="match status" value="1"/>
</dbReference>
<dbReference type="Gene3D" id="3.30.2020.30">
    <property type="match status" value="1"/>
</dbReference>
<comment type="cofactor">
    <cofactor evidence="2">
        <name>L-ascorbate</name>
        <dbReference type="ChEBI" id="CHEBI:38290"/>
    </cofactor>
</comment>
<evidence type="ECO:0000256" key="5">
    <source>
        <dbReference type="ARBA" id="ARBA00022964"/>
    </source>
</evidence>
<dbReference type="InterPro" id="IPR003819">
    <property type="entry name" value="TauD/TfdA-like"/>
</dbReference>
<dbReference type="NCBIfam" id="TIGR02409">
    <property type="entry name" value="carnitine_bodg"/>
    <property type="match status" value="1"/>
</dbReference>
<dbReference type="Pfam" id="PF02668">
    <property type="entry name" value="TauD"/>
    <property type="match status" value="1"/>
</dbReference>
<keyword evidence="4" id="KW-0479">Metal-binding</keyword>
<dbReference type="SUPFAM" id="SSF51197">
    <property type="entry name" value="Clavaminate synthase-like"/>
    <property type="match status" value="1"/>
</dbReference>
<proteinExistence type="inferred from homology"/>
<dbReference type="InterPro" id="IPR050411">
    <property type="entry name" value="AlphaKG_dependent_hydroxylases"/>
</dbReference>
<keyword evidence="5 11" id="KW-0223">Dioxygenase</keyword>
<dbReference type="Gene3D" id="3.60.130.10">
    <property type="entry name" value="Clavaminate synthase-like"/>
    <property type="match status" value="1"/>
</dbReference>
<keyword evidence="7" id="KW-0408">Iron</keyword>
<accession>A0A1G9WIF6</accession>
<dbReference type="EMBL" id="LT629704">
    <property type="protein sequence ID" value="SDM84324.1"/>
    <property type="molecule type" value="Genomic_DNA"/>
</dbReference>
<dbReference type="InterPro" id="IPR042098">
    <property type="entry name" value="TauD-like_sf"/>
</dbReference>
<evidence type="ECO:0000313" key="11">
    <source>
        <dbReference type="EMBL" id="SDM84324.1"/>
    </source>
</evidence>
<evidence type="ECO:0000259" key="10">
    <source>
        <dbReference type="Pfam" id="PF06155"/>
    </source>
</evidence>
<dbReference type="GO" id="GO:0005506">
    <property type="term" value="F:iron ion binding"/>
    <property type="evidence" value="ECO:0007669"/>
    <property type="project" value="InterPro"/>
</dbReference>
<evidence type="ECO:0000256" key="4">
    <source>
        <dbReference type="ARBA" id="ARBA00022723"/>
    </source>
</evidence>
<feature type="domain" description="Gamma-butyrobetaine hydroxylase-like N-terminal" evidence="10">
    <location>
        <begin position="23"/>
        <end position="104"/>
    </location>
</feature>
<evidence type="ECO:0000256" key="7">
    <source>
        <dbReference type="ARBA" id="ARBA00023004"/>
    </source>
</evidence>
<dbReference type="CDD" id="cd00250">
    <property type="entry name" value="CAS_like"/>
    <property type="match status" value="1"/>
</dbReference>
<sequence length="468" mass="52544">MQTAAAVADFRTYPLISDLANVQVHSDQLSVQWADGRVSPFHHQWLRDNCPCAQCVYSVTREQVLEIVDVDDNLTAVSAGIDQGFLSVEWRGGHHSQYDPGWLRAHAYDDESRAERRAAKPKSRLWNSDFELPVFDYAAVMQEPNILLQWLLALRDGGLTQIRGVPTEPGSLALIAKRISFIRESNFGVLFNVQSKADADSNAYTAFNLPLHSDLPTRELQPGLQFLHCLVNDATGGESIFVDGFAIAHALRSEDPEAFQALCEIPVEFRNKDRHSDYRRLAPIIALDAWGDVAEIRMANFLRGPFEAPVAQMPLLYRAYRRFIAMTREERFRLVKRLNPGELWCFDNRRTLHARNAFDPVSGARHFQGCYIDRDELLSRILVLQRQTAARPSQASQLAYLTAFTSQNVGAGLPARGPVNSPHIPGKKSPDPAVTGSGRSAWCERDIPRVTKPSRCVPGVQCAYYLCR</sequence>
<evidence type="ECO:0000256" key="3">
    <source>
        <dbReference type="ARBA" id="ARBA00008654"/>
    </source>
</evidence>
<dbReference type="FunFam" id="3.30.2020.30:FF:000002">
    <property type="entry name" value="Putative gamma-butyrobetaine dioxygenase"/>
    <property type="match status" value="1"/>
</dbReference>
<gene>
    <name evidence="11" type="ORF">SAMN04490179_1205</name>
</gene>
<evidence type="ECO:0000256" key="1">
    <source>
        <dbReference type="ARBA" id="ARBA00001954"/>
    </source>
</evidence>
<name>A0A1G9WIF6_9PSED</name>
<evidence type="ECO:0000313" key="12">
    <source>
        <dbReference type="Proteomes" id="UP000182470"/>
    </source>
</evidence>
<dbReference type="AlphaFoldDB" id="A0A1G9WIF6"/>
<dbReference type="PANTHER" id="PTHR10696">
    <property type="entry name" value="GAMMA-BUTYROBETAINE HYDROXYLASE-RELATED"/>
    <property type="match status" value="1"/>
</dbReference>
<reference evidence="11 12" key="1">
    <citation type="submission" date="2016-10" db="EMBL/GenBank/DDBJ databases">
        <authorList>
            <person name="de Groot N.N."/>
        </authorList>
    </citation>
    <scope>NUCLEOTIDE SEQUENCE [LARGE SCALE GENOMIC DNA]</scope>
    <source>
        <strain evidence="11 12">BS2772</strain>
    </source>
</reference>
<feature type="domain" description="TauD/TfdA-like" evidence="9">
    <location>
        <begin position="134"/>
        <end position="371"/>
    </location>
</feature>
<dbReference type="PANTHER" id="PTHR10696:SF25">
    <property type="entry name" value="OXIDOREDUCTASE AIM17-RELATED"/>
    <property type="match status" value="1"/>
</dbReference>
<dbReference type="InterPro" id="IPR012775">
    <property type="entry name" value="GBBH-like"/>
</dbReference>
<dbReference type="Proteomes" id="UP000182470">
    <property type="component" value="Chromosome I"/>
</dbReference>
<dbReference type="InterPro" id="IPR038492">
    <property type="entry name" value="GBBH-like_N_sf"/>
</dbReference>
<evidence type="ECO:0000259" key="9">
    <source>
        <dbReference type="Pfam" id="PF02668"/>
    </source>
</evidence>
<dbReference type="GO" id="GO:0016706">
    <property type="term" value="F:2-oxoglutarate-dependent dioxygenase activity"/>
    <property type="evidence" value="ECO:0007669"/>
    <property type="project" value="UniProtKB-ARBA"/>
</dbReference>
<keyword evidence="6" id="KW-0560">Oxidoreductase</keyword>
<evidence type="ECO:0000256" key="6">
    <source>
        <dbReference type="ARBA" id="ARBA00023002"/>
    </source>
</evidence>
<protein>
    <submittedName>
        <fullName evidence="11">Gamma-butyrobetaine dioxygenase</fullName>
    </submittedName>
</protein>
<dbReference type="GO" id="GO:0045329">
    <property type="term" value="P:carnitine biosynthetic process"/>
    <property type="evidence" value="ECO:0007669"/>
    <property type="project" value="UniProtKB-UniPathway"/>
</dbReference>
<comment type="cofactor">
    <cofactor evidence="1">
        <name>Fe(2+)</name>
        <dbReference type="ChEBI" id="CHEBI:29033"/>
    </cofactor>
</comment>
<feature type="region of interest" description="Disordered" evidence="8">
    <location>
        <begin position="414"/>
        <end position="438"/>
    </location>
</feature>
<evidence type="ECO:0000256" key="2">
    <source>
        <dbReference type="ARBA" id="ARBA00001961"/>
    </source>
</evidence>